<protein>
    <submittedName>
        <fullName evidence="1">Glycosyltransferase</fullName>
    </submittedName>
</protein>
<dbReference type="KEGG" id="sbk:SHEWBE_3434"/>
<proteinExistence type="predicted"/>
<evidence type="ECO:0000313" key="1">
    <source>
        <dbReference type="EMBL" id="SQH77397.1"/>
    </source>
</evidence>
<name>A0A330MC47_9GAMM</name>
<dbReference type="SUPFAM" id="SSF53756">
    <property type="entry name" value="UDP-Glycosyltransferase/glycogen phosphorylase"/>
    <property type="match status" value="1"/>
</dbReference>
<dbReference type="RefSeq" id="WP_112353293.1">
    <property type="nucleotide sequence ID" value="NZ_LS483452.1"/>
</dbReference>
<dbReference type="PANTHER" id="PTHR45947:SF3">
    <property type="entry name" value="SULFOQUINOVOSYL TRANSFERASE SQD2"/>
    <property type="match status" value="1"/>
</dbReference>
<dbReference type="PANTHER" id="PTHR45947">
    <property type="entry name" value="SULFOQUINOVOSYL TRANSFERASE SQD2"/>
    <property type="match status" value="1"/>
</dbReference>
<dbReference type="InterPro" id="IPR050194">
    <property type="entry name" value="Glycosyltransferase_grp1"/>
</dbReference>
<dbReference type="Proteomes" id="UP000250123">
    <property type="component" value="Chromosome SHEWBE"/>
</dbReference>
<dbReference type="EMBL" id="LS483452">
    <property type="protein sequence ID" value="SQH77397.1"/>
    <property type="molecule type" value="Genomic_DNA"/>
</dbReference>
<dbReference type="Pfam" id="PF13692">
    <property type="entry name" value="Glyco_trans_1_4"/>
    <property type="match status" value="1"/>
</dbReference>
<dbReference type="OrthoDB" id="9807209at2"/>
<organism evidence="1 2">
    <name type="scientific">Shewanella benthica</name>
    <dbReference type="NCBI Taxonomy" id="43661"/>
    <lineage>
        <taxon>Bacteria</taxon>
        <taxon>Pseudomonadati</taxon>
        <taxon>Pseudomonadota</taxon>
        <taxon>Gammaproteobacteria</taxon>
        <taxon>Alteromonadales</taxon>
        <taxon>Shewanellaceae</taxon>
        <taxon>Shewanella</taxon>
    </lineage>
</organism>
<dbReference type="GO" id="GO:0016757">
    <property type="term" value="F:glycosyltransferase activity"/>
    <property type="evidence" value="ECO:0007669"/>
    <property type="project" value="TreeGrafter"/>
</dbReference>
<evidence type="ECO:0000313" key="2">
    <source>
        <dbReference type="Proteomes" id="UP000250123"/>
    </source>
</evidence>
<dbReference type="AlphaFoldDB" id="A0A330MC47"/>
<gene>
    <name evidence="1" type="ORF">SHEWBE_3434</name>
</gene>
<dbReference type="CDD" id="cd03801">
    <property type="entry name" value="GT4_PimA-like"/>
    <property type="match status" value="1"/>
</dbReference>
<dbReference type="Gene3D" id="3.40.50.2000">
    <property type="entry name" value="Glycogen Phosphorylase B"/>
    <property type="match status" value="2"/>
</dbReference>
<keyword evidence="1" id="KW-0808">Transferase</keyword>
<sequence>MQVLFVTPYIPYPLNSGTNQRVFNLLKAVCDEHEVIFFSLTHSDAELSRAKELQSLLPFSQFHTEPIKLKAWRSLSTRLFDPLPDTLHHWFDIEISHALRKLLQSNSFDLVHCSDICMTQYFQEIDCQCPLINDHSRIDSEYQLEQLPYLQGWKRRLSARENMFKTRRFEKRLSTQFPLHVVCSREDKDYIMRHQQLDTPPLVLENGFDSDYFYPQQKPINNHPTLVFTGTMDYEPNLDGMRWFIQDIWPKVLEKLPDARLIIVGTKPTTEVYSWQNGEQVVVTGEVADIRPYYAMADVYICPLRIGGGTRLKLVEALAMERPVVSTRVGAQGLALRDQQHICYADNASQFANNILKTLSDLPFSLKISKQGADLVREKYSWKDLARRLIGYYQEHTKNNRSKAHDKETDSFYIY</sequence>
<reference evidence="2" key="1">
    <citation type="submission" date="2018-06" db="EMBL/GenBank/DDBJ databases">
        <authorList>
            <person name="Cea G.-C."/>
            <person name="William W."/>
        </authorList>
    </citation>
    <scope>NUCLEOTIDE SEQUENCE [LARGE SCALE GENOMIC DNA]</scope>
    <source>
        <strain evidence="2">DB21MT-2</strain>
    </source>
</reference>
<accession>A0A330MC47</accession>